<dbReference type="SUPFAM" id="SSF51735">
    <property type="entry name" value="NAD(P)-binding Rossmann-fold domains"/>
    <property type="match status" value="1"/>
</dbReference>
<dbReference type="Gene3D" id="3.40.50.720">
    <property type="entry name" value="NAD(P)-binding Rossmann-like Domain"/>
    <property type="match status" value="1"/>
</dbReference>
<feature type="region of interest" description="Disordered" evidence="2">
    <location>
        <begin position="267"/>
        <end position="287"/>
    </location>
</feature>
<evidence type="ECO:0008006" key="5">
    <source>
        <dbReference type="Google" id="ProtNLM"/>
    </source>
</evidence>
<dbReference type="AlphaFoldDB" id="A0AAX4KC25"/>
<dbReference type="InterPro" id="IPR036291">
    <property type="entry name" value="NAD(P)-bd_dom_sf"/>
</dbReference>
<dbReference type="KEGG" id="ker:91100147"/>
<dbReference type="GeneID" id="91100147"/>
<reference evidence="3 4" key="1">
    <citation type="submission" date="2024-01" db="EMBL/GenBank/DDBJ databases">
        <title>Comparative genomics of Cryptococcus and Kwoniella reveals pathogenesis evolution and contrasting modes of karyotype evolution via chromosome fusion or intercentromeric recombination.</title>
        <authorList>
            <person name="Coelho M.A."/>
            <person name="David-Palma M."/>
            <person name="Shea T."/>
            <person name="Bowers K."/>
            <person name="McGinley-Smith S."/>
            <person name="Mohammad A.W."/>
            <person name="Gnirke A."/>
            <person name="Yurkov A.M."/>
            <person name="Nowrousian M."/>
            <person name="Sun S."/>
            <person name="Cuomo C.A."/>
            <person name="Heitman J."/>
        </authorList>
    </citation>
    <scope>NUCLEOTIDE SEQUENCE [LARGE SCALE GENOMIC DNA]</scope>
    <source>
        <strain evidence="3 4">PYCC6329</strain>
    </source>
</reference>
<protein>
    <recommendedName>
        <fullName evidence="5">Short-chain dehydrogenase</fullName>
    </recommendedName>
</protein>
<dbReference type="InterPro" id="IPR002347">
    <property type="entry name" value="SDR_fam"/>
</dbReference>
<evidence type="ECO:0000256" key="1">
    <source>
        <dbReference type="ARBA" id="ARBA00006484"/>
    </source>
</evidence>
<organism evidence="3 4">
    <name type="scientific">Kwoniella europaea PYCC6329</name>
    <dbReference type="NCBI Taxonomy" id="1423913"/>
    <lineage>
        <taxon>Eukaryota</taxon>
        <taxon>Fungi</taxon>
        <taxon>Dikarya</taxon>
        <taxon>Basidiomycota</taxon>
        <taxon>Agaricomycotina</taxon>
        <taxon>Tremellomycetes</taxon>
        <taxon>Tremellales</taxon>
        <taxon>Cryptococcaceae</taxon>
        <taxon>Kwoniella</taxon>
    </lineage>
</organism>
<keyword evidence="4" id="KW-1185">Reference proteome</keyword>
<dbReference type="PANTHER" id="PTHR43544">
    <property type="entry name" value="SHORT-CHAIN DEHYDROGENASE/REDUCTASE"/>
    <property type="match status" value="1"/>
</dbReference>
<sequence>MSLSPNTELKTKVLITGANTGIGYETCLALLRSQIPYTIFLGSRSKTNAENAIKKLYEQIDFDQPSSGSDSEVIPVVVDLESDESISACYEEVKSRTDKLDVLVNNAGAAFDGTGPKNGMSQREIFNRTFDINVTGTHILTQRFIPLLFNSANPRILFLTSGSASLSRTEDPHFSLNKSPGPGWPKEEEEGEGGYLSYKSSKLALNMIMRDWIRLLRNDDKFKIWSINPGTVLTGLGGDKEQLKKWNAKSPETSGIFIRDVIEGKRDDQVGKSVSPPGGPSGNILPW</sequence>
<proteinExistence type="inferred from homology"/>
<dbReference type="GO" id="GO:0019748">
    <property type="term" value="P:secondary metabolic process"/>
    <property type="evidence" value="ECO:0007669"/>
    <property type="project" value="TreeGrafter"/>
</dbReference>
<evidence type="ECO:0000256" key="2">
    <source>
        <dbReference type="SAM" id="MobiDB-lite"/>
    </source>
</evidence>
<dbReference type="PANTHER" id="PTHR43544:SF32">
    <property type="entry name" value="CHAIN DEHYDROGENASE, PUTATIVE (AFU_ORTHOLOGUE AFUA_5G01530)-RELATED"/>
    <property type="match status" value="1"/>
</dbReference>
<feature type="region of interest" description="Disordered" evidence="2">
    <location>
        <begin position="166"/>
        <end position="192"/>
    </location>
</feature>
<evidence type="ECO:0000313" key="4">
    <source>
        <dbReference type="Proteomes" id="UP001358614"/>
    </source>
</evidence>
<dbReference type="PRINTS" id="PR00081">
    <property type="entry name" value="GDHRDH"/>
</dbReference>
<dbReference type="Pfam" id="PF00106">
    <property type="entry name" value="adh_short"/>
    <property type="match status" value="1"/>
</dbReference>
<name>A0AAX4KC25_9TREE</name>
<dbReference type="GO" id="GO:0016491">
    <property type="term" value="F:oxidoreductase activity"/>
    <property type="evidence" value="ECO:0007669"/>
    <property type="project" value="TreeGrafter"/>
</dbReference>
<dbReference type="EMBL" id="CP144089">
    <property type="protein sequence ID" value="WWD03292.1"/>
    <property type="molecule type" value="Genomic_DNA"/>
</dbReference>
<dbReference type="Proteomes" id="UP001358614">
    <property type="component" value="Chromosome 1"/>
</dbReference>
<dbReference type="InterPro" id="IPR051468">
    <property type="entry name" value="Fungal_SecMetab_SDRs"/>
</dbReference>
<dbReference type="GO" id="GO:0005737">
    <property type="term" value="C:cytoplasm"/>
    <property type="evidence" value="ECO:0007669"/>
    <property type="project" value="TreeGrafter"/>
</dbReference>
<evidence type="ECO:0000313" key="3">
    <source>
        <dbReference type="EMBL" id="WWD03292.1"/>
    </source>
</evidence>
<dbReference type="RefSeq" id="XP_066081259.1">
    <property type="nucleotide sequence ID" value="XM_066225162.1"/>
</dbReference>
<gene>
    <name evidence="3" type="ORF">V865_001343</name>
</gene>
<accession>A0AAX4KC25</accession>
<comment type="similarity">
    <text evidence="1">Belongs to the short-chain dehydrogenases/reductases (SDR) family.</text>
</comment>